<feature type="compositionally biased region" description="Basic and acidic residues" evidence="2">
    <location>
        <begin position="150"/>
        <end position="165"/>
    </location>
</feature>
<reference evidence="4 5" key="1">
    <citation type="journal article" date="2011" name="Science">
        <title>Comparative functional genomics of the fission yeasts.</title>
        <authorList>
            <person name="Rhind N."/>
            <person name="Chen Z."/>
            <person name="Yassour M."/>
            <person name="Thompson D.A."/>
            <person name="Haas B.J."/>
            <person name="Habib N."/>
            <person name="Wapinski I."/>
            <person name="Roy S."/>
            <person name="Lin M.F."/>
            <person name="Heiman D.I."/>
            <person name="Young S.K."/>
            <person name="Furuya K."/>
            <person name="Guo Y."/>
            <person name="Pidoux A."/>
            <person name="Chen H.M."/>
            <person name="Robbertse B."/>
            <person name="Goldberg J.M."/>
            <person name="Aoki K."/>
            <person name="Bayne E.H."/>
            <person name="Berlin A.M."/>
            <person name="Desjardins C.A."/>
            <person name="Dobbs E."/>
            <person name="Dukaj L."/>
            <person name="Fan L."/>
            <person name="FitzGerald M.G."/>
            <person name="French C."/>
            <person name="Gujja S."/>
            <person name="Hansen K."/>
            <person name="Keifenheim D."/>
            <person name="Levin J.Z."/>
            <person name="Mosher R.A."/>
            <person name="Mueller C.A."/>
            <person name="Pfiffner J."/>
            <person name="Priest M."/>
            <person name="Russ C."/>
            <person name="Smialowska A."/>
            <person name="Swoboda P."/>
            <person name="Sykes S.M."/>
            <person name="Vaughn M."/>
            <person name="Vengrova S."/>
            <person name="Yoder R."/>
            <person name="Zeng Q."/>
            <person name="Allshire R."/>
            <person name="Baulcombe D."/>
            <person name="Birren B.W."/>
            <person name="Brown W."/>
            <person name="Ekwall K."/>
            <person name="Kellis M."/>
            <person name="Leatherwood J."/>
            <person name="Levin H."/>
            <person name="Margalit H."/>
            <person name="Martienssen R."/>
            <person name="Nieduszynski C.A."/>
            <person name="Spatafora J.W."/>
            <person name="Friedman N."/>
            <person name="Dalgaard J.Z."/>
            <person name="Baumann P."/>
            <person name="Niki H."/>
            <person name="Regev A."/>
            <person name="Nusbaum C."/>
        </authorList>
    </citation>
    <scope>NUCLEOTIDE SEQUENCE [LARGE SCALE GENOMIC DNA]</scope>
    <source>
        <strain evidence="5">OY26 / ATCC MYA-4695 / CBS 11777 / NBRC 106824 / NRRL Y48691</strain>
    </source>
</reference>
<proteinExistence type="predicted"/>
<dbReference type="Gene3D" id="3.30.70.330">
    <property type="match status" value="1"/>
</dbReference>
<dbReference type="OMA" id="RARENPQ"/>
<feature type="compositionally biased region" description="Low complexity" evidence="2">
    <location>
        <begin position="129"/>
        <end position="147"/>
    </location>
</feature>
<dbReference type="Pfam" id="PF00076">
    <property type="entry name" value="RRM_1"/>
    <property type="match status" value="1"/>
</dbReference>
<protein>
    <submittedName>
        <fullName evidence="4">SR family protein Srp1</fullName>
    </submittedName>
</protein>
<keyword evidence="5" id="KW-1185">Reference proteome</keyword>
<evidence type="ECO:0000313" key="5">
    <source>
        <dbReference type="Proteomes" id="UP000015464"/>
    </source>
</evidence>
<feature type="domain" description="RRM" evidence="3">
    <location>
        <begin position="7"/>
        <end position="86"/>
    </location>
</feature>
<sequence>MSRRSPRTLYVTGFRDGLRARELAFEFEPFGPLVRCDIPIPRTRSSRPFAFVEYEDSRDAEDAYYEVHGRRLERGGGTLRVEWAKQPPPPAGPLRRTPGRRERGGRVRGPERGERGRLRTRSPSPGGDRSLSPSRRSMSPRYPSRSRSPGRRDRSPSYERGRESPYYRSPSPRRSPRPDEVEYRRSAASPEASAPSDYPQPQPSNEASIPAQDVPSEEPKGYAAPSTDQQPVEQKSSDQHPEQQQQQPPQQSEKSADAEVSPAEPVQTTAEPVQTNAEPAQNNAEPAQNNAESTEAVEPAQPAEPAADSERQE</sequence>
<dbReference type="InterPro" id="IPR012677">
    <property type="entry name" value="Nucleotide-bd_a/b_plait_sf"/>
</dbReference>
<feature type="compositionally biased region" description="Low complexity" evidence="2">
    <location>
        <begin position="242"/>
        <end position="253"/>
    </location>
</feature>
<dbReference type="CDD" id="cd12467">
    <property type="entry name" value="RRM_Srp1p_like"/>
    <property type="match status" value="1"/>
</dbReference>
<evidence type="ECO:0000259" key="3">
    <source>
        <dbReference type="PROSITE" id="PS50102"/>
    </source>
</evidence>
<dbReference type="PANTHER" id="PTHR23147">
    <property type="entry name" value="SERINE/ARGININE RICH SPLICING FACTOR"/>
    <property type="match status" value="1"/>
</dbReference>
<dbReference type="GeneID" id="25035138"/>
<dbReference type="STRING" id="653667.S9X0X4"/>
<dbReference type="RefSeq" id="XP_013024437.1">
    <property type="nucleotide sequence ID" value="XM_013168983.1"/>
</dbReference>
<feature type="region of interest" description="Disordered" evidence="2">
    <location>
        <begin position="75"/>
        <end position="313"/>
    </location>
</feature>
<feature type="compositionally biased region" description="Low complexity" evidence="2">
    <location>
        <begin position="276"/>
        <end position="306"/>
    </location>
</feature>
<feature type="compositionally biased region" description="Low complexity" evidence="2">
    <location>
        <begin position="186"/>
        <end position="196"/>
    </location>
</feature>
<gene>
    <name evidence="4" type="ORF">SPOG_00807</name>
</gene>
<evidence type="ECO:0000256" key="2">
    <source>
        <dbReference type="SAM" id="MobiDB-lite"/>
    </source>
</evidence>
<dbReference type="PROSITE" id="PS50102">
    <property type="entry name" value="RRM"/>
    <property type="match status" value="1"/>
</dbReference>
<dbReference type="AlphaFoldDB" id="S9X0X4"/>
<dbReference type="GO" id="GO:0003723">
    <property type="term" value="F:RNA binding"/>
    <property type="evidence" value="ECO:0007669"/>
    <property type="project" value="UniProtKB-UniRule"/>
</dbReference>
<dbReference type="Proteomes" id="UP000015464">
    <property type="component" value="Unassembled WGS sequence"/>
</dbReference>
<name>S9X0X4_SCHCR</name>
<dbReference type="HOGENOM" id="CLU_082818_0_0_1"/>
<feature type="compositionally biased region" description="Basic and acidic residues" evidence="2">
    <location>
        <begin position="99"/>
        <end position="117"/>
    </location>
</feature>
<evidence type="ECO:0000256" key="1">
    <source>
        <dbReference type="PROSITE-ProRule" id="PRU00176"/>
    </source>
</evidence>
<dbReference type="SUPFAM" id="SSF54928">
    <property type="entry name" value="RNA-binding domain, RBD"/>
    <property type="match status" value="1"/>
</dbReference>
<dbReference type="InterPro" id="IPR050907">
    <property type="entry name" value="SRSF"/>
</dbReference>
<dbReference type="SMART" id="SM00360">
    <property type="entry name" value="RRM"/>
    <property type="match status" value="1"/>
</dbReference>
<dbReference type="InterPro" id="IPR035979">
    <property type="entry name" value="RBD_domain_sf"/>
</dbReference>
<feature type="compositionally biased region" description="Polar residues" evidence="2">
    <location>
        <begin position="266"/>
        <end position="275"/>
    </location>
</feature>
<organism evidence="4 5">
    <name type="scientific">Schizosaccharomyces cryophilus (strain OY26 / ATCC MYA-4695 / CBS 11777 / NBRC 106824 / NRRL Y48691)</name>
    <name type="common">Fission yeast</name>
    <dbReference type="NCBI Taxonomy" id="653667"/>
    <lineage>
        <taxon>Eukaryota</taxon>
        <taxon>Fungi</taxon>
        <taxon>Dikarya</taxon>
        <taxon>Ascomycota</taxon>
        <taxon>Taphrinomycotina</taxon>
        <taxon>Schizosaccharomycetes</taxon>
        <taxon>Schizosaccharomycetales</taxon>
        <taxon>Schizosaccharomycetaceae</taxon>
        <taxon>Schizosaccharomyces</taxon>
    </lineage>
</organism>
<dbReference type="EMBL" id="KE546992">
    <property type="protein sequence ID" value="EPY50652.1"/>
    <property type="molecule type" value="Genomic_DNA"/>
</dbReference>
<dbReference type="InterPro" id="IPR034403">
    <property type="entry name" value="Srp1p_RRM"/>
</dbReference>
<evidence type="ECO:0000313" key="4">
    <source>
        <dbReference type="EMBL" id="EPY50652.1"/>
    </source>
</evidence>
<dbReference type="eggNOG" id="ENOG502S4TA">
    <property type="taxonomic scope" value="Eukaryota"/>
</dbReference>
<dbReference type="OrthoDB" id="5970at2759"/>
<feature type="compositionally biased region" description="Basic and acidic residues" evidence="2">
    <location>
        <begin position="176"/>
        <end position="185"/>
    </location>
</feature>
<keyword evidence="1" id="KW-0694">RNA-binding</keyword>
<accession>S9X0X4</accession>
<dbReference type="InterPro" id="IPR000504">
    <property type="entry name" value="RRM_dom"/>
</dbReference>